<feature type="region of interest" description="Disordered" evidence="8">
    <location>
        <begin position="395"/>
        <end position="418"/>
    </location>
</feature>
<evidence type="ECO:0000256" key="1">
    <source>
        <dbReference type="ARBA" id="ARBA00004651"/>
    </source>
</evidence>
<evidence type="ECO:0000313" key="11">
    <source>
        <dbReference type="Proteomes" id="UP000031518"/>
    </source>
</evidence>
<evidence type="ECO:0000256" key="8">
    <source>
        <dbReference type="SAM" id="MobiDB-lite"/>
    </source>
</evidence>
<proteinExistence type="inferred from homology"/>
<keyword evidence="4" id="KW-1003">Cell membrane</keyword>
<evidence type="ECO:0000313" key="10">
    <source>
        <dbReference type="EMBL" id="CDM64069.1"/>
    </source>
</evidence>
<keyword evidence="7 9" id="KW-0472">Membrane</keyword>
<keyword evidence="11" id="KW-1185">Reference proteome</keyword>
<keyword evidence="6 9" id="KW-1133">Transmembrane helix</keyword>
<dbReference type="PANTHER" id="PTHR21716:SF53">
    <property type="entry name" value="PERMEASE PERM-RELATED"/>
    <property type="match status" value="1"/>
</dbReference>
<feature type="transmembrane region" description="Helical" evidence="9">
    <location>
        <begin position="247"/>
        <end position="276"/>
    </location>
</feature>
<dbReference type="EMBL" id="CBXV010000001">
    <property type="protein sequence ID" value="CDM64069.1"/>
    <property type="molecule type" value="Genomic_DNA"/>
</dbReference>
<feature type="transmembrane region" description="Helical" evidence="9">
    <location>
        <begin position="288"/>
        <end position="316"/>
    </location>
</feature>
<name>A0A0B6WUZ9_9BACT</name>
<dbReference type="PANTHER" id="PTHR21716">
    <property type="entry name" value="TRANSMEMBRANE PROTEIN"/>
    <property type="match status" value="1"/>
</dbReference>
<comment type="subcellular location">
    <subcellularLocation>
        <location evidence="1">Cell membrane</location>
        <topology evidence="1">Multi-pass membrane protein</topology>
    </subcellularLocation>
</comment>
<dbReference type="STRING" id="454194.PYK22_00061"/>
<organism evidence="10 11">
    <name type="scientific">Pyrinomonas methylaliphatogenes</name>
    <dbReference type="NCBI Taxonomy" id="454194"/>
    <lineage>
        <taxon>Bacteria</taxon>
        <taxon>Pseudomonadati</taxon>
        <taxon>Acidobacteriota</taxon>
        <taxon>Blastocatellia</taxon>
        <taxon>Blastocatellales</taxon>
        <taxon>Pyrinomonadaceae</taxon>
        <taxon>Pyrinomonas</taxon>
    </lineage>
</organism>
<evidence type="ECO:0000256" key="5">
    <source>
        <dbReference type="ARBA" id="ARBA00022692"/>
    </source>
</evidence>
<reference evidence="10 11" key="2">
    <citation type="submission" date="2015-01" db="EMBL/GenBank/DDBJ databases">
        <title>Complete genome sequence of Pyrinomonas methylaliphatogenes type strain K22T.</title>
        <authorList>
            <person name="Lee K.C.Y."/>
            <person name="Power J.F."/>
            <person name="Dunfield P.F."/>
            <person name="Morgan X.C."/>
            <person name="Huttenhower C."/>
            <person name="Stott M.B."/>
        </authorList>
    </citation>
    <scope>NUCLEOTIDE SEQUENCE [LARGE SCALE GENOMIC DNA]</scope>
    <source>
        <strain evidence="10 11">K22</strain>
    </source>
</reference>
<dbReference type="Pfam" id="PF01594">
    <property type="entry name" value="AI-2E_transport"/>
    <property type="match status" value="1"/>
</dbReference>
<protein>
    <submittedName>
        <fullName evidence="10">Predicted permease</fullName>
    </submittedName>
</protein>
<dbReference type="AlphaFoldDB" id="A0A0B6WUZ9"/>
<feature type="transmembrane region" description="Helical" evidence="9">
    <location>
        <begin position="34"/>
        <end position="52"/>
    </location>
</feature>
<evidence type="ECO:0000256" key="3">
    <source>
        <dbReference type="ARBA" id="ARBA00022448"/>
    </source>
</evidence>
<dbReference type="OrthoDB" id="117535at2"/>
<comment type="similarity">
    <text evidence="2">Belongs to the autoinducer-2 exporter (AI-2E) (TC 2.A.86) family.</text>
</comment>
<reference evidence="10 11" key="1">
    <citation type="submission" date="2013-12" db="EMBL/GenBank/DDBJ databases">
        <authorList>
            <person name="Stott M."/>
        </authorList>
    </citation>
    <scope>NUCLEOTIDE SEQUENCE [LARGE SCALE GENOMIC DNA]</scope>
    <source>
        <strain evidence="10 11">K22</strain>
    </source>
</reference>
<dbReference type="GO" id="GO:0005886">
    <property type="term" value="C:plasma membrane"/>
    <property type="evidence" value="ECO:0007669"/>
    <property type="project" value="UniProtKB-SubCell"/>
</dbReference>
<evidence type="ECO:0000256" key="2">
    <source>
        <dbReference type="ARBA" id="ARBA00009773"/>
    </source>
</evidence>
<feature type="transmembrane region" description="Helical" evidence="9">
    <location>
        <begin position="58"/>
        <end position="76"/>
    </location>
</feature>
<gene>
    <name evidence="10" type="ORF">PYK22_00061</name>
</gene>
<keyword evidence="3" id="KW-0813">Transport</keyword>
<accession>A0A0B6WUZ9</accession>
<dbReference type="RefSeq" id="WP_041973070.1">
    <property type="nucleotide sequence ID" value="NZ_CBXV010000001.1"/>
</dbReference>
<dbReference type="InterPro" id="IPR002549">
    <property type="entry name" value="AI-2E-like"/>
</dbReference>
<dbReference type="Proteomes" id="UP000031518">
    <property type="component" value="Unassembled WGS sequence"/>
</dbReference>
<keyword evidence="5 9" id="KW-0812">Transmembrane</keyword>
<evidence type="ECO:0000256" key="4">
    <source>
        <dbReference type="ARBA" id="ARBA00022475"/>
    </source>
</evidence>
<feature type="transmembrane region" description="Helical" evidence="9">
    <location>
        <begin position="96"/>
        <end position="117"/>
    </location>
</feature>
<evidence type="ECO:0000256" key="9">
    <source>
        <dbReference type="SAM" id="Phobius"/>
    </source>
</evidence>
<feature type="transmembrane region" description="Helical" evidence="9">
    <location>
        <begin position="328"/>
        <end position="346"/>
    </location>
</feature>
<evidence type="ECO:0000256" key="7">
    <source>
        <dbReference type="ARBA" id="ARBA00023136"/>
    </source>
</evidence>
<evidence type="ECO:0000256" key="6">
    <source>
        <dbReference type="ARBA" id="ARBA00022989"/>
    </source>
</evidence>
<sequence length="418" mass="46238">MKEPKEQTKPMKSAEEMSALTDAVAAATWPQTRTVLRVIFIVLAVAAGLWVLYELESIILLVVLSIFFAYLIAPLVELVRHPFKLAGRERTMPRALAIAIVYAMIFGSLAIAIYLLLPRIGNQMTEFAQQAPTYLMTARGRAQKLNEFYRRYQLPPAAREAVNNAVTQAIERTGEYVREAFLTMFGWLTYLPWLILIPILAFFLLKDADSFRRSALQMIPQGRLRWRGDEFFQDVNRTLAAYIRAQLIACLLIGTICSVGFALIGVPYALTLGIIAGALEFIPLVGPFMVAIIVAIITSFVSTGQVITALIFLAVLRIIHDYITYPRLIRHGIHLHPVAVILAVLAGHELAGVAGIFLAIPVVAVFTVAYRHWNEYRGSAGLVADLLKPTEGAVSTTHAPPVYRASNEPQPSPSPSTR</sequence>
<feature type="transmembrane region" description="Helical" evidence="9">
    <location>
        <begin position="184"/>
        <end position="205"/>
    </location>
</feature>
<dbReference type="GO" id="GO:0055085">
    <property type="term" value="P:transmembrane transport"/>
    <property type="evidence" value="ECO:0007669"/>
    <property type="project" value="TreeGrafter"/>
</dbReference>
<feature type="transmembrane region" description="Helical" evidence="9">
    <location>
        <begin position="352"/>
        <end position="370"/>
    </location>
</feature>